<evidence type="ECO:0000313" key="3">
    <source>
        <dbReference type="Proteomes" id="UP000219338"/>
    </source>
</evidence>
<evidence type="ECO:0000256" key="1">
    <source>
        <dbReference type="SAM" id="MobiDB-lite"/>
    </source>
</evidence>
<proteinExistence type="predicted"/>
<feature type="region of interest" description="Disordered" evidence="1">
    <location>
        <begin position="1"/>
        <end position="30"/>
    </location>
</feature>
<dbReference type="AlphaFoldDB" id="A0A284SA72"/>
<accession>A0A284SA72</accession>
<protein>
    <submittedName>
        <fullName evidence="2">Uncharacterized protein</fullName>
    </submittedName>
</protein>
<evidence type="ECO:0000313" key="2">
    <source>
        <dbReference type="EMBL" id="SJL17891.1"/>
    </source>
</evidence>
<keyword evidence="3" id="KW-1185">Reference proteome</keyword>
<organism evidence="2 3">
    <name type="scientific">Armillaria ostoyae</name>
    <name type="common">Armillaria root rot fungus</name>
    <dbReference type="NCBI Taxonomy" id="47428"/>
    <lineage>
        <taxon>Eukaryota</taxon>
        <taxon>Fungi</taxon>
        <taxon>Dikarya</taxon>
        <taxon>Basidiomycota</taxon>
        <taxon>Agaricomycotina</taxon>
        <taxon>Agaricomycetes</taxon>
        <taxon>Agaricomycetidae</taxon>
        <taxon>Agaricales</taxon>
        <taxon>Marasmiineae</taxon>
        <taxon>Physalacriaceae</taxon>
        <taxon>Armillaria</taxon>
    </lineage>
</organism>
<sequence>MTFRDLPPMNDDMSRGCFAPADSDARSSELEPNSEELCLLEQFESDVAEHLGISAENVDSATVLIEAKRNTLRNGDSLSLVELYKLHLLRLQYSRAQRKLPVELNDPYRVDASRFWAVLIGINALSQSTSMRT</sequence>
<reference evidence="3" key="1">
    <citation type="journal article" date="2017" name="Nat. Ecol. Evol.">
        <title>Genome expansion and lineage-specific genetic innovations in the forest pathogenic fungi Armillaria.</title>
        <authorList>
            <person name="Sipos G."/>
            <person name="Prasanna A.N."/>
            <person name="Walter M.C."/>
            <person name="O'Connor E."/>
            <person name="Balint B."/>
            <person name="Krizsan K."/>
            <person name="Kiss B."/>
            <person name="Hess J."/>
            <person name="Varga T."/>
            <person name="Slot J."/>
            <person name="Riley R."/>
            <person name="Boka B."/>
            <person name="Rigling D."/>
            <person name="Barry K."/>
            <person name="Lee J."/>
            <person name="Mihaltcheva S."/>
            <person name="LaButti K."/>
            <person name="Lipzen A."/>
            <person name="Waldron R."/>
            <person name="Moloney N.M."/>
            <person name="Sperisen C."/>
            <person name="Kredics L."/>
            <person name="Vagvoelgyi C."/>
            <person name="Patrignani A."/>
            <person name="Fitzpatrick D."/>
            <person name="Nagy I."/>
            <person name="Doyle S."/>
            <person name="Anderson J.B."/>
            <person name="Grigoriev I.V."/>
            <person name="Gueldener U."/>
            <person name="Muensterkoetter M."/>
            <person name="Nagy L.G."/>
        </authorList>
    </citation>
    <scope>NUCLEOTIDE SEQUENCE [LARGE SCALE GENOMIC DNA]</scope>
    <source>
        <strain evidence="3">C18/9</strain>
    </source>
</reference>
<gene>
    <name evidence="2" type="ORF">ARMOST_21458</name>
</gene>
<dbReference type="EMBL" id="FUEG01000050">
    <property type="protein sequence ID" value="SJL17891.1"/>
    <property type="molecule type" value="Genomic_DNA"/>
</dbReference>
<dbReference type="Proteomes" id="UP000219338">
    <property type="component" value="Unassembled WGS sequence"/>
</dbReference>
<name>A0A284SA72_ARMOS</name>